<evidence type="ECO:0008006" key="6">
    <source>
        <dbReference type="Google" id="ProtNLM"/>
    </source>
</evidence>
<gene>
    <name evidence="4" type="ORF">SAY87_005773</name>
</gene>
<comment type="subcellular location">
    <subcellularLocation>
        <location evidence="1">Membrane</location>
    </subcellularLocation>
</comment>
<evidence type="ECO:0000313" key="5">
    <source>
        <dbReference type="Proteomes" id="UP001345219"/>
    </source>
</evidence>
<dbReference type="PANTHER" id="PTHR31234:SF2">
    <property type="entry name" value="OS05G0199100 PROTEIN"/>
    <property type="match status" value="1"/>
</dbReference>
<organism evidence="4 5">
    <name type="scientific">Trapa incisa</name>
    <dbReference type="NCBI Taxonomy" id="236973"/>
    <lineage>
        <taxon>Eukaryota</taxon>
        <taxon>Viridiplantae</taxon>
        <taxon>Streptophyta</taxon>
        <taxon>Embryophyta</taxon>
        <taxon>Tracheophyta</taxon>
        <taxon>Spermatophyta</taxon>
        <taxon>Magnoliopsida</taxon>
        <taxon>eudicotyledons</taxon>
        <taxon>Gunneridae</taxon>
        <taxon>Pentapetalae</taxon>
        <taxon>rosids</taxon>
        <taxon>malvids</taxon>
        <taxon>Myrtales</taxon>
        <taxon>Lythraceae</taxon>
        <taxon>Trapa</taxon>
    </lineage>
</organism>
<sequence length="224" mass="24638">MSRLTPSKEQFDAIEEEGLHRDVEEGGFMPGRCYFPAFVAGIFVLFSFFALIMWGASLPQKPKITIKTIRFHEFVVQAGADNSGVATKMVTVNSTLRLTFRNTGTFFGVHVGPSLLELSYSQLILATGNMGKFYQSRKSQRLVTVALKGSNIPVYGGGADLTSANRALGRPVPLTLTIMVNARAYVLRKLVSPKFHKWIVCSVVMDPKKMSQALSLKDNCTSPP</sequence>
<comment type="caution">
    <text evidence="4">The sequence shown here is derived from an EMBL/GenBank/DDBJ whole genome shotgun (WGS) entry which is preliminary data.</text>
</comment>
<proteinExistence type="predicted"/>
<evidence type="ECO:0000256" key="1">
    <source>
        <dbReference type="ARBA" id="ARBA00004370"/>
    </source>
</evidence>
<keyword evidence="3" id="KW-0812">Transmembrane</keyword>
<feature type="transmembrane region" description="Helical" evidence="3">
    <location>
        <begin position="34"/>
        <end position="54"/>
    </location>
</feature>
<dbReference type="GO" id="GO:0098542">
    <property type="term" value="P:defense response to other organism"/>
    <property type="evidence" value="ECO:0007669"/>
    <property type="project" value="InterPro"/>
</dbReference>
<reference evidence="4 5" key="1">
    <citation type="journal article" date="2023" name="Hortic Res">
        <title>Pangenome of water caltrop reveals structural variations and asymmetric subgenome divergence after allopolyploidization.</title>
        <authorList>
            <person name="Zhang X."/>
            <person name="Chen Y."/>
            <person name="Wang L."/>
            <person name="Yuan Y."/>
            <person name="Fang M."/>
            <person name="Shi L."/>
            <person name="Lu R."/>
            <person name="Comes H.P."/>
            <person name="Ma Y."/>
            <person name="Chen Y."/>
            <person name="Huang G."/>
            <person name="Zhou Y."/>
            <person name="Zheng Z."/>
            <person name="Qiu Y."/>
        </authorList>
    </citation>
    <scope>NUCLEOTIDE SEQUENCE [LARGE SCALE GENOMIC DNA]</scope>
    <source>
        <tissue evidence="4">Roots</tissue>
    </source>
</reference>
<dbReference type="PANTHER" id="PTHR31234">
    <property type="entry name" value="LATE EMBRYOGENESIS ABUNDANT (LEA) HYDROXYPROLINE-RICH GLYCOPROTEIN FAMILY"/>
    <property type="match status" value="1"/>
</dbReference>
<evidence type="ECO:0000313" key="4">
    <source>
        <dbReference type="EMBL" id="KAK4760880.1"/>
    </source>
</evidence>
<protein>
    <recommendedName>
        <fullName evidence="6">Late embryogenesis abundant protein LEA-2 subgroup domain-containing protein</fullName>
    </recommendedName>
</protein>
<keyword evidence="3" id="KW-1133">Transmembrane helix</keyword>
<name>A0AAN7QC87_9MYRT</name>
<dbReference type="Proteomes" id="UP001345219">
    <property type="component" value="Chromosome 5"/>
</dbReference>
<keyword evidence="5" id="KW-1185">Reference proteome</keyword>
<evidence type="ECO:0000256" key="2">
    <source>
        <dbReference type="ARBA" id="ARBA00023136"/>
    </source>
</evidence>
<dbReference type="InterPro" id="IPR044839">
    <property type="entry name" value="NDR1-like"/>
</dbReference>
<keyword evidence="2 3" id="KW-0472">Membrane</keyword>
<dbReference type="GO" id="GO:0005886">
    <property type="term" value="C:plasma membrane"/>
    <property type="evidence" value="ECO:0007669"/>
    <property type="project" value="TreeGrafter"/>
</dbReference>
<evidence type="ECO:0000256" key="3">
    <source>
        <dbReference type="SAM" id="Phobius"/>
    </source>
</evidence>
<dbReference type="AlphaFoldDB" id="A0AAN7QC87"/>
<accession>A0AAN7QC87</accession>
<dbReference type="EMBL" id="JAXIOK010000010">
    <property type="protein sequence ID" value="KAK4760880.1"/>
    <property type="molecule type" value="Genomic_DNA"/>
</dbReference>